<evidence type="ECO:0000313" key="2">
    <source>
        <dbReference type="EMBL" id="AIA54203.1"/>
    </source>
</evidence>
<feature type="region of interest" description="Disordered" evidence="1">
    <location>
        <begin position="1"/>
        <end position="54"/>
    </location>
</feature>
<sequence length="54" mass="6160">MNRKKNRYTSKTAARPRPIQVKISITSSSHARENRRGPRPDRKVSAVSRGRAKT</sequence>
<dbReference type="KEGG" id="acz:Acaty_c0313"/>
<feature type="compositionally biased region" description="Basic and acidic residues" evidence="1">
    <location>
        <begin position="30"/>
        <end position="44"/>
    </location>
</feature>
<name>A0A059ZRQ0_ACICK</name>
<dbReference type="AlphaFoldDB" id="A0A059ZRQ0"/>
<dbReference type="HOGENOM" id="CLU_3039377_0_0_6"/>
<proteinExistence type="predicted"/>
<accession>A0A059ZRQ0</accession>
<gene>
    <name evidence="2" type="ORF">Acaty_c0313</name>
</gene>
<protein>
    <submittedName>
        <fullName evidence="2">Uncharacterized protein</fullName>
    </submittedName>
</protein>
<evidence type="ECO:0000313" key="3">
    <source>
        <dbReference type="Proteomes" id="UP000005522"/>
    </source>
</evidence>
<reference evidence="2 3" key="1">
    <citation type="journal article" date="2009" name="J. Bacteriol.">
        <title>Draft genome sequence of the extremely acidophilic bacterium Acidithiobacillus caldus ATCC 51756 reveals metabolic versatility in the genus Acidithiobacillus.</title>
        <authorList>
            <person name="Valdes J."/>
            <person name="Quatrini R."/>
            <person name="Hallberg K."/>
            <person name="Dopson M."/>
            <person name="Valenzuela P.D."/>
            <person name="Holmes D.S."/>
        </authorList>
    </citation>
    <scope>NUCLEOTIDE SEQUENCE [LARGE SCALE GENOMIC DNA]</scope>
    <source>
        <strain evidence="3">ATCC 51756 / DSM 8584 / KU</strain>
    </source>
</reference>
<organism evidence="2 3">
    <name type="scientific">Acidithiobacillus caldus (strain ATCC 51756 / DSM 8584 / KU)</name>
    <dbReference type="NCBI Taxonomy" id="637389"/>
    <lineage>
        <taxon>Bacteria</taxon>
        <taxon>Pseudomonadati</taxon>
        <taxon>Pseudomonadota</taxon>
        <taxon>Acidithiobacillia</taxon>
        <taxon>Acidithiobacillales</taxon>
        <taxon>Acidithiobacillaceae</taxon>
        <taxon>Acidithiobacillus</taxon>
    </lineage>
</organism>
<dbReference type="Proteomes" id="UP000005522">
    <property type="component" value="Chromosome"/>
</dbReference>
<evidence type="ECO:0000256" key="1">
    <source>
        <dbReference type="SAM" id="MobiDB-lite"/>
    </source>
</evidence>
<dbReference type="EMBL" id="CP005986">
    <property type="protein sequence ID" value="AIA54203.1"/>
    <property type="molecule type" value="Genomic_DNA"/>
</dbReference>